<evidence type="ECO:0000313" key="1">
    <source>
        <dbReference type="EMBL" id="KAF4964234.1"/>
    </source>
</evidence>
<gene>
    <name evidence="1" type="ORF">FSARC_7788</name>
</gene>
<dbReference type="CDD" id="cd09917">
    <property type="entry name" value="F-box_SF"/>
    <property type="match status" value="1"/>
</dbReference>
<reference evidence="1" key="1">
    <citation type="journal article" date="2020" name="BMC Genomics">
        <title>Correction to: Identification and distribution of gene clusters required for synthesis of sphingolipid metabolism inhibitors in diverse species of the filamentous fungus Fusarium.</title>
        <authorList>
            <person name="Kim H.S."/>
            <person name="Lohmar J.M."/>
            <person name="Busman M."/>
            <person name="Brown D.W."/>
            <person name="Naumann T.A."/>
            <person name="Divon H.H."/>
            <person name="Lysoe E."/>
            <person name="Uhlig S."/>
            <person name="Proctor R.H."/>
        </authorList>
    </citation>
    <scope>NUCLEOTIDE SEQUENCE</scope>
    <source>
        <strain evidence="1">NRRL 20472</strain>
    </source>
</reference>
<comment type="caution">
    <text evidence="1">The sequence shown here is derived from an EMBL/GenBank/DDBJ whole genome shotgun (WGS) entry which is preliminary data.</text>
</comment>
<evidence type="ECO:0008006" key="3">
    <source>
        <dbReference type="Google" id="ProtNLM"/>
    </source>
</evidence>
<dbReference type="OrthoDB" id="5427399at2759"/>
<proteinExistence type="predicted"/>
<reference evidence="1" key="2">
    <citation type="submission" date="2020-05" db="EMBL/GenBank/DDBJ databases">
        <authorList>
            <person name="Kim H.-S."/>
            <person name="Proctor R.H."/>
            <person name="Brown D.W."/>
        </authorList>
    </citation>
    <scope>NUCLEOTIDE SEQUENCE</scope>
    <source>
        <strain evidence="1">NRRL 20472</strain>
    </source>
</reference>
<dbReference type="EMBL" id="JABEXW010000420">
    <property type="protein sequence ID" value="KAF4964234.1"/>
    <property type="molecule type" value="Genomic_DNA"/>
</dbReference>
<keyword evidence="2" id="KW-1185">Reference proteome</keyword>
<dbReference type="InterPro" id="IPR032675">
    <property type="entry name" value="LRR_dom_sf"/>
</dbReference>
<accession>A0A8H4X7V2</accession>
<evidence type="ECO:0000313" key="2">
    <source>
        <dbReference type="Proteomes" id="UP000622797"/>
    </source>
</evidence>
<dbReference type="AlphaFoldDB" id="A0A8H4X7V2"/>
<organism evidence="1 2">
    <name type="scientific">Fusarium sarcochroum</name>
    <dbReference type="NCBI Taxonomy" id="1208366"/>
    <lineage>
        <taxon>Eukaryota</taxon>
        <taxon>Fungi</taxon>
        <taxon>Dikarya</taxon>
        <taxon>Ascomycota</taxon>
        <taxon>Pezizomycotina</taxon>
        <taxon>Sordariomycetes</taxon>
        <taxon>Hypocreomycetidae</taxon>
        <taxon>Hypocreales</taxon>
        <taxon>Nectriaceae</taxon>
        <taxon>Fusarium</taxon>
        <taxon>Fusarium lateritium species complex</taxon>
    </lineage>
</organism>
<dbReference type="Proteomes" id="UP000622797">
    <property type="component" value="Unassembled WGS sequence"/>
</dbReference>
<name>A0A8H4X7V2_9HYPO</name>
<sequence length="751" mass="87586">MNLVDLPREIIAEIFSLECPILPREDILSARLTCHELAEVLTPILFYRIRISPLIKDRDDFFSIAKQPHLACLVRIIVWEELNGDLSELDPESWQNTMSVPERPFFEELTANAKALFWLENLDLESLHPDYDRSLPSYLQDLREFFQDAVITNMPNLHTLVSKPMPPRRQLKMPSMDYSLSVETITRFIQKYTTSYTFNFGFHFFLVPTLKIAAKRSLPNITNLLYADEYVADASTTALANLRSEDSMTFSKLHHLDLCITGKKIGATGLEGFLACLENAHKLTSLKICQEMARTGRYEYDMPNLIGLIPTLPRLTEVHFVDTYVEEDQLTGMDYADIFHGQDPPGFAPIEFICRHAETLKRVYITSSAIEKRALEQLASLNSLQLERLVIISGDDLDEDREEHIDEETILNYINRVDECEQQRPQPPYRPYERDTELHTHDAIFDNHACIAAAIYDTRDNGWERRGYDPSDVQVLDSEALNRRDEHGIAHYIGARRTKDDDTGLWVDRDGVYYNPSTDEKILNPENNSYQPSDDSWTTQGQRTWDWELGLWRDWETGKLFKFAADQQPLGKPKFHEHDFYIGDLDMGPFYDIEEENHLLRVEGAPRWDWGRDKEGHVWYWQACGTAGYATEMWYLEHKGEHAYSHDPLEFWVDWYDEPEDKAEALPFGWRLACFVQRPDEVGSEIPQQGTCKSLAQYETSDDPMYHVEDWWREIPVPEDIDMYSKRDWFIVYDSFVEASRACIPERPWFT</sequence>
<dbReference type="Gene3D" id="3.80.10.10">
    <property type="entry name" value="Ribonuclease Inhibitor"/>
    <property type="match status" value="1"/>
</dbReference>
<protein>
    <recommendedName>
        <fullName evidence="3">F-box domain-containing protein</fullName>
    </recommendedName>
</protein>